<dbReference type="EMBL" id="JSUM01000006">
    <property type="protein sequence ID" value="KGQ70697.1"/>
    <property type="molecule type" value="Genomic_DNA"/>
</dbReference>
<evidence type="ECO:0000256" key="4">
    <source>
        <dbReference type="RuleBase" id="RU003557"/>
    </source>
</evidence>
<feature type="domain" description="Thiolase C-terminal" evidence="6">
    <location>
        <begin position="294"/>
        <end position="434"/>
    </location>
</feature>
<dbReference type="Gene3D" id="3.40.47.10">
    <property type="match status" value="1"/>
</dbReference>
<dbReference type="InterPro" id="IPR020617">
    <property type="entry name" value="Thiolase_C"/>
</dbReference>
<dbReference type="SUPFAM" id="SSF53901">
    <property type="entry name" value="Thiolase-like"/>
    <property type="match status" value="2"/>
</dbReference>
<evidence type="ECO:0000256" key="1">
    <source>
        <dbReference type="ARBA" id="ARBA00010982"/>
    </source>
</evidence>
<keyword evidence="8" id="KW-1185">Reference proteome</keyword>
<feature type="domain" description="Thiolase N-terminal" evidence="5">
    <location>
        <begin position="15"/>
        <end position="287"/>
    </location>
</feature>
<dbReference type="CDD" id="cd00751">
    <property type="entry name" value="thiolase"/>
    <property type="match status" value="1"/>
</dbReference>
<dbReference type="NCBIfam" id="TIGR01930">
    <property type="entry name" value="AcCoA-C-Actrans"/>
    <property type="match status" value="1"/>
</dbReference>
<organism evidence="7 8">
    <name type="scientific">Chelonobacter oris</name>
    <dbReference type="NCBI Taxonomy" id="505317"/>
    <lineage>
        <taxon>Bacteria</taxon>
        <taxon>Pseudomonadati</taxon>
        <taxon>Pseudomonadota</taxon>
        <taxon>Gammaproteobacteria</taxon>
        <taxon>Pasteurellales</taxon>
        <taxon>Pasteurellaceae</taxon>
        <taxon>Chelonobacter</taxon>
    </lineage>
</organism>
<evidence type="ECO:0000313" key="7">
    <source>
        <dbReference type="EMBL" id="KGQ70697.1"/>
    </source>
</evidence>
<evidence type="ECO:0000313" key="8">
    <source>
        <dbReference type="Proteomes" id="UP000030380"/>
    </source>
</evidence>
<dbReference type="Proteomes" id="UP000030380">
    <property type="component" value="Unassembled WGS sequence"/>
</dbReference>
<dbReference type="PROSITE" id="PS00098">
    <property type="entry name" value="THIOLASE_1"/>
    <property type="match status" value="1"/>
</dbReference>
<keyword evidence="2 4" id="KW-0808">Transferase</keyword>
<dbReference type="OrthoDB" id="8951704at2"/>
<dbReference type="PANTHER" id="PTHR18919:SF107">
    <property type="entry name" value="ACETYL-COA ACETYLTRANSFERASE, CYTOSOLIC"/>
    <property type="match status" value="1"/>
</dbReference>
<evidence type="ECO:0000256" key="3">
    <source>
        <dbReference type="ARBA" id="ARBA00023315"/>
    </source>
</evidence>
<evidence type="ECO:0000256" key="2">
    <source>
        <dbReference type="ARBA" id="ARBA00022679"/>
    </source>
</evidence>
<reference evidence="7 8" key="1">
    <citation type="submission" date="2014-11" db="EMBL/GenBank/DDBJ databases">
        <title>Draft genome sequence of Chelonobacter oris 1662T, associated with respiratory disease in Hermann's Tortoises.</title>
        <authorList>
            <person name="Kudirkiene E."/>
            <person name="Hansen M.J."/>
            <person name="Bojesen A.M."/>
        </authorList>
    </citation>
    <scope>NUCLEOTIDE SEQUENCE [LARGE SCALE GENOMIC DNA]</scope>
    <source>
        <strain evidence="7 8">1662</strain>
    </source>
</reference>
<dbReference type="Pfam" id="PF02803">
    <property type="entry name" value="Thiolase_C"/>
    <property type="match status" value="1"/>
</dbReference>
<dbReference type="AlphaFoldDB" id="A0A0A3ASJ6"/>
<dbReference type="GO" id="GO:0005829">
    <property type="term" value="C:cytosol"/>
    <property type="evidence" value="ECO:0007669"/>
    <property type="project" value="TreeGrafter"/>
</dbReference>
<keyword evidence="3 4" id="KW-0012">Acyltransferase</keyword>
<dbReference type="PIRSF" id="PIRSF000429">
    <property type="entry name" value="Ac-CoA_Ac_transf"/>
    <property type="match status" value="1"/>
</dbReference>
<accession>A0A0A3ASJ6</accession>
<dbReference type="RefSeq" id="WP_034614178.1">
    <property type="nucleotide sequence ID" value="NZ_JSUM01000006.1"/>
</dbReference>
<evidence type="ECO:0000259" key="6">
    <source>
        <dbReference type="Pfam" id="PF02803"/>
    </source>
</evidence>
<proteinExistence type="inferred from homology"/>
<comment type="similarity">
    <text evidence="1 4">Belongs to the thiolase-like superfamily. Thiolase family.</text>
</comment>
<sequence>MPIQQRLVNARGERIAVVAGLRTPFVRRNTGFKECYATDLGIMVTNELLNRLPLERSVVEKFIFGQVIQQPDVPNLAREIALTLSMPHAQAYTLSSSCITGLQAVANVCNGIISGSISCGLAGGADSISNAPFSLKPKLIRTLRDIWRTSSYSRKWNLFKRLSRQDIKLQQVNLRDAMTNFSLSDISEQMAQNFGLDREQLDQYSARSHQRAELAWQQGLMAEQVMLSHPAPYRHYVIRDNMISEQINAEYYQRLKPLHSGRHNVVTAWSVSEPADGAAAVLLMREELVERYQLKPLGYIRSFALTGNDVWHNMLLGATHAAAKALAWADMELSDIDLIDMHESSAAQILANLQLFESKRFAQKHLQRDTALGCVDMDKFNVLGGSLAYGSPRAITSLRVLIQTLHQLQRQGGATALIASGGLGGLGAAMVLERE</sequence>
<dbReference type="InterPro" id="IPR020616">
    <property type="entry name" value="Thiolase_N"/>
</dbReference>
<protein>
    <submittedName>
        <fullName evidence="7">Acetyl-CoA acetyltransferase</fullName>
    </submittedName>
</protein>
<dbReference type="InterPro" id="IPR016039">
    <property type="entry name" value="Thiolase-like"/>
</dbReference>
<name>A0A0A3ASJ6_9PAST</name>
<dbReference type="STRING" id="505317.OA57_04865"/>
<dbReference type="InterPro" id="IPR002155">
    <property type="entry name" value="Thiolase"/>
</dbReference>
<comment type="caution">
    <text evidence="7">The sequence shown here is derived from an EMBL/GenBank/DDBJ whole genome shotgun (WGS) entry which is preliminary data.</text>
</comment>
<evidence type="ECO:0000259" key="5">
    <source>
        <dbReference type="Pfam" id="PF00108"/>
    </source>
</evidence>
<dbReference type="GO" id="GO:0003988">
    <property type="term" value="F:acetyl-CoA C-acyltransferase activity"/>
    <property type="evidence" value="ECO:0007669"/>
    <property type="project" value="UniProtKB-ARBA"/>
</dbReference>
<dbReference type="InterPro" id="IPR020615">
    <property type="entry name" value="Thiolase_acyl_enz_int_AS"/>
</dbReference>
<gene>
    <name evidence="7" type="ORF">OA57_04865</name>
</gene>
<dbReference type="PANTHER" id="PTHR18919">
    <property type="entry name" value="ACETYL-COA C-ACYLTRANSFERASE"/>
    <property type="match status" value="1"/>
</dbReference>
<dbReference type="Pfam" id="PF00108">
    <property type="entry name" value="Thiolase_N"/>
    <property type="match status" value="1"/>
</dbReference>